<evidence type="ECO:0000256" key="7">
    <source>
        <dbReference type="ARBA" id="ARBA00023110"/>
    </source>
</evidence>
<evidence type="ECO:0000256" key="8">
    <source>
        <dbReference type="ARBA" id="ARBA00023136"/>
    </source>
</evidence>
<dbReference type="Gene3D" id="1.10.4030.10">
    <property type="entry name" value="Porin chaperone SurA, peptide-binding domain"/>
    <property type="match status" value="1"/>
</dbReference>
<evidence type="ECO:0000256" key="13">
    <source>
        <dbReference type="SAM" id="MobiDB-lite"/>
    </source>
</evidence>
<dbReference type="InterPro" id="IPR046357">
    <property type="entry name" value="PPIase_dom_sf"/>
</dbReference>
<dbReference type="PANTHER" id="PTHR47245">
    <property type="entry name" value="PEPTIDYLPROLYL ISOMERASE"/>
    <property type="match status" value="1"/>
</dbReference>
<dbReference type="PROSITE" id="PS50198">
    <property type="entry name" value="PPIC_PPIASE_2"/>
    <property type="match status" value="1"/>
</dbReference>
<keyword evidence="17" id="KW-1185">Reference proteome</keyword>
<dbReference type="PANTHER" id="PTHR47245:SF1">
    <property type="entry name" value="FOLDASE PROTEIN PRSA"/>
    <property type="match status" value="1"/>
</dbReference>
<feature type="domain" description="PpiC" evidence="15">
    <location>
        <begin position="144"/>
        <end position="239"/>
    </location>
</feature>
<comment type="similarity">
    <text evidence="4 12">Belongs to the PrsA family.</text>
</comment>
<dbReference type="Proteomes" id="UP001206548">
    <property type="component" value="Unassembled WGS sequence"/>
</dbReference>
<evidence type="ECO:0000256" key="3">
    <source>
        <dbReference type="ARBA" id="ARBA00004193"/>
    </source>
</evidence>
<feature type="chain" id="PRO_5047059637" description="Foldase protein PrsA" evidence="14">
    <location>
        <begin position="23"/>
        <end position="336"/>
    </location>
</feature>
<dbReference type="PROSITE" id="PS51257">
    <property type="entry name" value="PROKAR_LIPOPROTEIN"/>
    <property type="match status" value="1"/>
</dbReference>
<keyword evidence="10 12" id="KW-0413">Isomerase</keyword>
<evidence type="ECO:0000256" key="9">
    <source>
        <dbReference type="ARBA" id="ARBA00023139"/>
    </source>
</evidence>
<evidence type="ECO:0000313" key="17">
    <source>
        <dbReference type="Proteomes" id="UP001206548"/>
    </source>
</evidence>
<comment type="caution">
    <text evidence="16">The sequence shown here is derived from an EMBL/GenBank/DDBJ whole genome shotgun (WGS) entry which is preliminary data.</text>
</comment>
<dbReference type="InterPro" id="IPR027304">
    <property type="entry name" value="Trigger_fact/SurA_dom_sf"/>
</dbReference>
<evidence type="ECO:0000256" key="2">
    <source>
        <dbReference type="ARBA" id="ARBA00003828"/>
    </source>
</evidence>
<dbReference type="GO" id="GO:0016853">
    <property type="term" value="F:isomerase activity"/>
    <property type="evidence" value="ECO:0007669"/>
    <property type="project" value="UniProtKB-KW"/>
</dbReference>
<evidence type="ECO:0000256" key="14">
    <source>
        <dbReference type="SAM" id="SignalP"/>
    </source>
</evidence>
<organism evidence="16 17">
    <name type="scientific">Streptococcus sciuri</name>
    <dbReference type="NCBI Taxonomy" id="2973939"/>
    <lineage>
        <taxon>Bacteria</taxon>
        <taxon>Bacillati</taxon>
        <taxon>Bacillota</taxon>
        <taxon>Bacilli</taxon>
        <taxon>Lactobacillales</taxon>
        <taxon>Streptococcaceae</taxon>
        <taxon>Streptococcus</taxon>
    </lineage>
</organism>
<evidence type="ECO:0000256" key="4">
    <source>
        <dbReference type="ARBA" id="ARBA00006071"/>
    </source>
</evidence>
<keyword evidence="5 12" id="KW-1003">Cell membrane</keyword>
<dbReference type="EMBL" id="JANUXX010000001">
    <property type="protein sequence ID" value="MCS4487477.1"/>
    <property type="molecule type" value="Genomic_DNA"/>
</dbReference>
<evidence type="ECO:0000256" key="6">
    <source>
        <dbReference type="ARBA" id="ARBA00022729"/>
    </source>
</evidence>
<evidence type="ECO:0000313" key="16">
    <source>
        <dbReference type="EMBL" id="MCS4487477.1"/>
    </source>
</evidence>
<gene>
    <name evidence="12" type="primary">prsA</name>
    <name evidence="16" type="ORF">NXS10_00580</name>
</gene>
<keyword evidence="11 12" id="KW-0449">Lipoprotein</keyword>
<dbReference type="InterPro" id="IPR050245">
    <property type="entry name" value="PrsA_foldase"/>
</dbReference>
<comment type="function">
    <text evidence="2 12">Plays a major role in protein secretion by helping the post-translocational extracellular folding of several secreted proteins.</text>
</comment>
<evidence type="ECO:0000256" key="12">
    <source>
        <dbReference type="HAMAP-Rule" id="MF_01145"/>
    </source>
</evidence>
<protein>
    <recommendedName>
        <fullName evidence="12">Foldase protein PrsA</fullName>
        <ecNumber evidence="12">5.2.1.8</ecNumber>
    </recommendedName>
</protein>
<keyword evidence="8 12" id="KW-0472">Membrane</keyword>
<dbReference type="SUPFAM" id="SSF109998">
    <property type="entry name" value="Triger factor/SurA peptide-binding domain-like"/>
    <property type="match status" value="1"/>
</dbReference>
<dbReference type="HAMAP" id="MF_01145">
    <property type="entry name" value="Foldase_PrsA"/>
    <property type="match status" value="1"/>
</dbReference>
<keyword evidence="9 12" id="KW-0564">Palmitate</keyword>
<sequence length="336" mass="36091">MKKSRKIAAGLVTLLSIATLTACSSSKDSSVITMKGDTITVSDVYNQVKSNSATQQAVLTLTLQRVLQQQYGDKVSDKKVSQAYNKVAEQYGTYFSAILAQQGLTAETYKQQLRVQLLVEAAVSEAAKKELTTKNYKAAFKNYVPDTKIQVIKLDSEDTAKSVLEEARADGADFASIAKEKTTESDKKYEYTVNSATTSSTLPSAVLSAALSQDVNSVSDVITVSESSSSSYYIVKVTSRETKKSNWKDYKSQLKQVILNEKKSDQSFQNQVIANALKKANVKVKDTAFSSIMSAYINNSSSGTSSSSSSSSSSNSSSSEASSEASSTEESSAASE</sequence>
<feature type="region of interest" description="Disordered" evidence="13">
    <location>
        <begin position="299"/>
        <end position="336"/>
    </location>
</feature>
<feature type="signal peptide" evidence="14">
    <location>
        <begin position="1"/>
        <end position="22"/>
    </location>
</feature>
<keyword evidence="7 12" id="KW-0697">Rotamase</keyword>
<evidence type="ECO:0000256" key="11">
    <source>
        <dbReference type="ARBA" id="ARBA00023288"/>
    </source>
</evidence>
<proteinExistence type="inferred from homology"/>
<dbReference type="SUPFAM" id="SSF54534">
    <property type="entry name" value="FKBP-like"/>
    <property type="match status" value="1"/>
</dbReference>
<comment type="catalytic activity">
    <reaction evidence="1 12">
        <text>[protein]-peptidylproline (omega=180) = [protein]-peptidylproline (omega=0)</text>
        <dbReference type="Rhea" id="RHEA:16237"/>
        <dbReference type="Rhea" id="RHEA-COMP:10747"/>
        <dbReference type="Rhea" id="RHEA-COMP:10748"/>
        <dbReference type="ChEBI" id="CHEBI:83833"/>
        <dbReference type="ChEBI" id="CHEBI:83834"/>
        <dbReference type="EC" id="5.2.1.8"/>
    </reaction>
</comment>
<name>A0ABT2F4Z4_9STRE</name>
<dbReference type="RefSeq" id="WP_259136545.1">
    <property type="nucleotide sequence ID" value="NZ_JANUXX010000001.1"/>
</dbReference>
<dbReference type="EC" id="5.2.1.8" evidence="12"/>
<evidence type="ECO:0000256" key="5">
    <source>
        <dbReference type="ARBA" id="ARBA00022475"/>
    </source>
</evidence>
<accession>A0ABT2F4Z4</accession>
<evidence type="ECO:0000256" key="10">
    <source>
        <dbReference type="ARBA" id="ARBA00023235"/>
    </source>
</evidence>
<evidence type="ECO:0000259" key="15">
    <source>
        <dbReference type="PROSITE" id="PS50198"/>
    </source>
</evidence>
<reference evidence="16 17" key="1">
    <citation type="journal article" date="2023" name="Int. J. Syst. Evol. Microbiol.">
        <title>Streptococcus sciuri sp. nov., Staphylococcus marylandisciuri sp. nov. and Staphylococcus americanisciuri sp. nov., isolated from faeces of eastern grey squirrel (Sciurus carolinensis).</title>
        <authorList>
            <person name="Volokhov D.V."/>
            <person name="Zagorodnyaya T.A."/>
            <person name="Furtak V.A."/>
            <person name="Nattanmai G."/>
            <person name="Randall L."/>
            <person name="Jose S."/>
            <person name="Gao Y."/>
            <person name="Eisenberg T."/>
            <person name="Delmonte P."/>
            <person name="Blom J."/>
            <person name="Mitchell K.K."/>
        </authorList>
    </citation>
    <scope>NUCLEOTIDE SEQUENCE [LARGE SCALE GENOMIC DNA]</scope>
    <source>
        <strain evidence="16 17">SQ9-PEA</strain>
    </source>
</reference>
<comment type="subcellular location">
    <subcellularLocation>
        <location evidence="3 12">Cell membrane</location>
        <topology evidence="3 12">Lipid-anchor</topology>
    </subcellularLocation>
</comment>
<evidence type="ECO:0000256" key="1">
    <source>
        <dbReference type="ARBA" id="ARBA00000971"/>
    </source>
</evidence>
<dbReference type="InterPro" id="IPR023059">
    <property type="entry name" value="Foldase_PrsA"/>
</dbReference>
<keyword evidence="6 12" id="KW-0732">Signal</keyword>
<dbReference type="InterPro" id="IPR000297">
    <property type="entry name" value="PPIase_PpiC"/>
</dbReference>
<dbReference type="Gene3D" id="3.10.50.40">
    <property type="match status" value="1"/>
</dbReference>